<gene>
    <name evidence="13" type="ORF">BP01DRAFT_317962</name>
</gene>
<feature type="transmembrane region" description="Helical" evidence="11">
    <location>
        <begin position="665"/>
        <end position="682"/>
    </location>
</feature>
<dbReference type="OrthoDB" id="272139at2759"/>
<feature type="transmembrane region" description="Helical" evidence="11">
    <location>
        <begin position="688"/>
        <end position="710"/>
    </location>
</feature>
<dbReference type="CDD" id="cd16023">
    <property type="entry name" value="GPI_EPT_3"/>
    <property type="match status" value="1"/>
</dbReference>
<dbReference type="RefSeq" id="XP_025432007.1">
    <property type="nucleotide sequence ID" value="XM_025572624.1"/>
</dbReference>
<dbReference type="Gene3D" id="3.40.720.10">
    <property type="entry name" value="Alkaline Phosphatase, subunit A"/>
    <property type="match status" value="1"/>
</dbReference>
<evidence type="ECO:0000256" key="11">
    <source>
        <dbReference type="SAM" id="Phobius"/>
    </source>
</evidence>
<feature type="transmembrane region" description="Helical" evidence="11">
    <location>
        <begin position="541"/>
        <end position="562"/>
    </location>
</feature>
<feature type="transmembrane region" description="Helical" evidence="11">
    <location>
        <begin position="904"/>
        <end position="926"/>
    </location>
</feature>
<feature type="transmembrane region" description="Helical" evidence="11">
    <location>
        <begin position="799"/>
        <end position="818"/>
    </location>
</feature>
<dbReference type="InterPro" id="IPR039524">
    <property type="entry name" value="PIGO/GPI13"/>
</dbReference>
<evidence type="ECO:0000256" key="1">
    <source>
        <dbReference type="ARBA" id="ARBA00004477"/>
    </source>
</evidence>
<dbReference type="InterPro" id="IPR045687">
    <property type="entry name" value="PIGG/GPI7_C"/>
</dbReference>
<comment type="pathway">
    <text evidence="2">Glycolipid biosynthesis; glycosylphosphatidylinositol-anchor biosynthesis.</text>
</comment>
<dbReference type="GO" id="GO:0005789">
    <property type="term" value="C:endoplasmic reticulum membrane"/>
    <property type="evidence" value="ECO:0007669"/>
    <property type="project" value="UniProtKB-SubCell"/>
</dbReference>
<evidence type="ECO:0000256" key="9">
    <source>
        <dbReference type="ARBA" id="ARBA00023136"/>
    </source>
</evidence>
<keyword evidence="6 11" id="KW-0812">Transmembrane</keyword>
<keyword evidence="4" id="KW-0337">GPI-anchor biosynthesis</keyword>
<dbReference type="GeneID" id="37073852"/>
<organism evidence="13 14">
    <name type="scientific">Aspergillus saccharolyticus JOP 1030-1</name>
    <dbReference type="NCBI Taxonomy" id="1450539"/>
    <lineage>
        <taxon>Eukaryota</taxon>
        <taxon>Fungi</taxon>
        <taxon>Dikarya</taxon>
        <taxon>Ascomycota</taxon>
        <taxon>Pezizomycotina</taxon>
        <taxon>Eurotiomycetes</taxon>
        <taxon>Eurotiomycetidae</taxon>
        <taxon>Eurotiales</taxon>
        <taxon>Aspergillaceae</taxon>
        <taxon>Aspergillus</taxon>
        <taxon>Aspergillus subgen. Circumdati</taxon>
    </lineage>
</organism>
<evidence type="ECO:0000256" key="6">
    <source>
        <dbReference type="ARBA" id="ARBA00022692"/>
    </source>
</evidence>
<dbReference type="STRING" id="1450539.A0A318ZG92"/>
<accession>A0A318ZG92</accession>
<comment type="similarity">
    <text evidence="3">Belongs to the PIGG/PIGN/PIGO family. PIGO subfamily.</text>
</comment>
<evidence type="ECO:0000256" key="10">
    <source>
        <dbReference type="ARBA" id="ARBA00023180"/>
    </source>
</evidence>
<evidence type="ECO:0000256" key="5">
    <source>
        <dbReference type="ARBA" id="ARBA00022679"/>
    </source>
</evidence>
<keyword evidence="14" id="KW-1185">Reference proteome</keyword>
<keyword evidence="5" id="KW-0808">Transferase</keyword>
<evidence type="ECO:0000313" key="13">
    <source>
        <dbReference type="EMBL" id="PYH46025.1"/>
    </source>
</evidence>
<dbReference type="InterPro" id="IPR017850">
    <property type="entry name" value="Alkaline_phosphatase_core_sf"/>
</dbReference>
<feature type="transmembrane region" description="Helical" evidence="11">
    <location>
        <begin position="487"/>
        <end position="509"/>
    </location>
</feature>
<evidence type="ECO:0000313" key="14">
    <source>
        <dbReference type="Proteomes" id="UP000248349"/>
    </source>
</evidence>
<evidence type="ECO:0000256" key="8">
    <source>
        <dbReference type="ARBA" id="ARBA00022989"/>
    </source>
</evidence>
<dbReference type="PANTHER" id="PTHR23071:SF1">
    <property type="entry name" value="GPI ETHANOLAMINE PHOSPHATE TRANSFERASE 3"/>
    <property type="match status" value="1"/>
</dbReference>
<feature type="transmembrane region" description="Helical" evidence="11">
    <location>
        <begin position="731"/>
        <end position="749"/>
    </location>
</feature>
<dbReference type="Pfam" id="PF01663">
    <property type="entry name" value="Phosphodiest"/>
    <property type="match status" value="1"/>
</dbReference>
<evidence type="ECO:0000256" key="7">
    <source>
        <dbReference type="ARBA" id="ARBA00022824"/>
    </source>
</evidence>
<keyword evidence="7" id="KW-0256">Endoplasmic reticulum</keyword>
<dbReference type="InterPro" id="IPR037675">
    <property type="entry name" value="PIG-O_N"/>
</dbReference>
<proteinExistence type="inferred from homology"/>
<dbReference type="Pfam" id="PF19316">
    <property type="entry name" value="PIGO_PIGG"/>
    <property type="match status" value="1"/>
</dbReference>
<evidence type="ECO:0000259" key="12">
    <source>
        <dbReference type="Pfam" id="PF19316"/>
    </source>
</evidence>
<dbReference type="GO" id="GO:0006506">
    <property type="term" value="P:GPI anchor biosynthetic process"/>
    <property type="evidence" value="ECO:0007669"/>
    <property type="project" value="UniProtKB-UniPathway"/>
</dbReference>
<dbReference type="Proteomes" id="UP000248349">
    <property type="component" value="Unassembled WGS sequence"/>
</dbReference>
<evidence type="ECO:0000256" key="4">
    <source>
        <dbReference type="ARBA" id="ARBA00022502"/>
    </source>
</evidence>
<feature type="transmembrane region" description="Helical" evidence="11">
    <location>
        <begin position="12"/>
        <end position="30"/>
    </location>
</feature>
<keyword evidence="9 11" id="KW-0472">Membrane</keyword>
<protein>
    <submittedName>
        <fullName evidence="13">Alkaline phosphatase-like protein</fullName>
    </submittedName>
</protein>
<sequence length="934" mass="103916">MTRATFSKRGQFSLFFLWIGLVHLSGLYFFTKGFLLTRQILGSRSSCDQAPRVLWPGIHGDDEGCWLRPTFKKAIVLIIDALRYDFTIPYSSSQTEKSYHNALTVLHTIALERPRNALLLPFLADPPTTTLQRLKALTTGTLPTFIEAGSNFAGSALTEDNLLDQLLLSFSPSCTSDLSSDFCSPHQSRRRLIHLGDDTWLKLFPEHFLPNLSHSFPSFVVEDLHTVDNGVTTHLLPLLRHDALRSEWDVIVGHFLGVDHVGHRFGAGHPLMRAKLQQMNAVMREVVAAIDNDEETVLVVMGDHGMDENGNHGGETLEEVLAAVWLYSPREFVGKRVADGGGRNNGEQVIGGLEAAVPQVDIVSTLALLLGVPIPFNNLGRPISEAFALIPENKEEDNVNWRRLVRVNALAAAQMERFHAEYTRLYGDHTGGVEIHIENFVPEEVDPEDEGSLERTFRGLRDYQAEMLRGYRRVWAQFNVLNMIEGVVVWLLSLTAMTCTLIDGSCFYGAWIKSRAALAGAAMGLLAAAGHFIYADPAYPLLESLILGFAISSLIALIAGVDRGAVRRCWQTKFSIGAWQAILFPLVVSAGFASNSYTIWEDEILMFFLSGIGLCTLASSTHRIAPILNLLLTRLASFSRLCREEQSPTCRTTFYRLESYTPWRILAPFLTAIFIIFTSRAIRPTNHAWHTVYLPPALLLNALFWTLQTASEQDWLASIMSEETSKTNRMIVARMVLLVSLAGAASAFVPSRRYVVNKPHIFTSAILLVCILVSPPTSGFLLALLYFQLLLLSRGTSYRVWPVMAALLGSFYFFSTGHNATFASIQWKAAYTGFRDVVYPWSSLMVGMNTFAGPILAACAVPFYASSLGNMEARIHIVLAHSAVYTLWTVSTAIWACILRRHLMLFAIFCPRFLMAGILMVVVDVISVMNSFIM</sequence>
<feature type="transmembrane region" description="Helical" evidence="11">
    <location>
        <begin position="838"/>
        <end position="865"/>
    </location>
</feature>
<feature type="transmembrane region" description="Helical" evidence="11">
    <location>
        <begin position="574"/>
        <end position="592"/>
    </location>
</feature>
<feature type="domain" description="GPI ethanolamine phosphate transferase 2 C-terminal" evidence="12">
    <location>
        <begin position="690"/>
        <end position="916"/>
    </location>
</feature>
<feature type="transmembrane region" description="Helical" evidence="11">
    <location>
        <begin position="877"/>
        <end position="898"/>
    </location>
</feature>
<dbReference type="UniPathway" id="UPA00196"/>
<comment type="subcellular location">
    <subcellularLocation>
        <location evidence="1">Endoplasmic reticulum membrane</location>
        <topology evidence="1">Multi-pass membrane protein</topology>
    </subcellularLocation>
</comment>
<keyword evidence="10" id="KW-0325">Glycoprotein</keyword>
<dbReference type="GO" id="GO:0051377">
    <property type="term" value="F:mannose-ethanolamine phosphotransferase activity"/>
    <property type="evidence" value="ECO:0007669"/>
    <property type="project" value="InterPro"/>
</dbReference>
<dbReference type="SUPFAM" id="SSF53649">
    <property type="entry name" value="Alkaline phosphatase-like"/>
    <property type="match status" value="1"/>
</dbReference>
<evidence type="ECO:0000256" key="2">
    <source>
        <dbReference type="ARBA" id="ARBA00004687"/>
    </source>
</evidence>
<dbReference type="AlphaFoldDB" id="A0A318ZG92"/>
<feature type="transmembrane region" description="Helical" evidence="11">
    <location>
        <begin position="761"/>
        <end position="787"/>
    </location>
</feature>
<dbReference type="PANTHER" id="PTHR23071">
    <property type="entry name" value="PHOSPHATIDYLINOSITOL GLYCAN"/>
    <property type="match status" value="1"/>
</dbReference>
<evidence type="ECO:0000256" key="3">
    <source>
        <dbReference type="ARBA" id="ARBA00008695"/>
    </source>
</evidence>
<dbReference type="EMBL" id="KZ821229">
    <property type="protein sequence ID" value="PYH46025.1"/>
    <property type="molecule type" value="Genomic_DNA"/>
</dbReference>
<name>A0A318ZG92_9EURO</name>
<reference evidence="13 14" key="1">
    <citation type="submission" date="2016-12" db="EMBL/GenBank/DDBJ databases">
        <title>The genomes of Aspergillus section Nigri reveals drivers in fungal speciation.</title>
        <authorList>
            <consortium name="DOE Joint Genome Institute"/>
            <person name="Vesth T.C."/>
            <person name="Nybo J."/>
            <person name="Theobald S."/>
            <person name="Brandl J."/>
            <person name="Frisvad J.C."/>
            <person name="Nielsen K.F."/>
            <person name="Lyhne E.K."/>
            <person name="Kogle M.E."/>
            <person name="Kuo A."/>
            <person name="Riley R."/>
            <person name="Clum A."/>
            <person name="Nolan M."/>
            <person name="Lipzen A."/>
            <person name="Salamov A."/>
            <person name="Henrissat B."/>
            <person name="Wiebenga A."/>
            <person name="De Vries R.P."/>
            <person name="Grigoriev I.V."/>
            <person name="Mortensen U.H."/>
            <person name="Andersen M.R."/>
            <person name="Baker S.E."/>
        </authorList>
    </citation>
    <scope>NUCLEOTIDE SEQUENCE [LARGE SCALE GENOMIC DNA]</scope>
    <source>
        <strain evidence="13 14">JOP 1030-1</strain>
    </source>
</reference>
<feature type="transmembrane region" description="Helical" evidence="11">
    <location>
        <begin position="604"/>
        <end position="625"/>
    </location>
</feature>
<feature type="transmembrane region" description="Helical" evidence="11">
    <location>
        <begin position="516"/>
        <end position="535"/>
    </location>
</feature>
<dbReference type="InterPro" id="IPR002591">
    <property type="entry name" value="Phosphodiest/P_Trfase"/>
</dbReference>
<keyword evidence="8 11" id="KW-1133">Transmembrane helix</keyword>